<evidence type="ECO:0000313" key="3">
    <source>
        <dbReference type="EMBL" id="RXG47345.1"/>
    </source>
</evidence>
<feature type="compositionally biased region" description="Basic and acidic residues" evidence="2">
    <location>
        <begin position="60"/>
        <end position="74"/>
    </location>
</feature>
<dbReference type="AlphaFoldDB" id="A0A444S1P8"/>
<evidence type="ECO:0000256" key="2">
    <source>
        <dbReference type="SAM" id="MobiDB-lite"/>
    </source>
</evidence>
<feature type="coiled-coil region" evidence="1">
    <location>
        <begin position="348"/>
        <end position="375"/>
    </location>
</feature>
<feature type="compositionally biased region" description="Polar residues" evidence="2">
    <location>
        <begin position="31"/>
        <end position="43"/>
    </location>
</feature>
<evidence type="ECO:0000313" key="4">
    <source>
        <dbReference type="Proteomes" id="UP000288725"/>
    </source>
</evidence>
<gene>
    <name evidence="3" type="ORF">VDGE_00014</name>
</gene>
<dbReference type="Proteomes" id="UP000288725">
    <property type="component" value="Chromosome 2"/>
</dbReference>
<dbReference type="EMBL" id="RSDZ01000036">
    <property type="protein sequence ID" value="RXG47345.1"/>
    <property type="molecule type" value="Genomic_DNA"/>
</dbReference>
<feature type="region of interest" description="Disordered" evidence="2">
    <location>
        <begin position="1"/>
        <end position="146"/>
    </location>
</feature>
<reference evidence="3 4" key="1">
    <citation type="submission" date="2018-12" db="EMBL/GenBank/DDBJ databases">
        <title>Genome of Verticillium dahliae isolate Getta Getta.</title>
        <authorList>
            <person name="Gardiner D.M."/>
        </authorList>
    </citation>
    <scope>NUCLEOTIDE SEQUENCE [LARGE SCALE GENOMIC DNA]</scope>
    <source>
        <strain evidence="3 4">Getta Getta</strain>
    </source>
</reference>
<sequence>MPNLSLHTSRRVQTLKDSDYDHEIGLVDQESPPTTRSRSNTALTVDEDQSSFQASSQRVRSVEGEQSPHDRQRSAETTGRSSLDIRQGADDTQSEQGQGESPIGARDTAQTGPSIEVEGPTPLEPPTLAAHGDTARPKSKQRKEPESQIDILWENERGCFVCGAALFSGAALGNLDPSPWTNQFQKTSPTNIRTATVPDPSWEWAWPEWRINREEGVAMDEFGWEYSFMFAQKFSWHGPKWWNSFVRRRAWIRKRVKKCSDDLASDPHMLNTDYFNVMPAEHHRPHSSHGASRQGSRASTHSRASVRSKGSIGRFSATESVLDEKPVIEDVWMLMMVLRAARIDREKIEAVDNYLEHAKDDLERLQDEMHDIMGIFVFQASRRILLSRLTQVYDEMNNVDTGDAAFKTRRNNLGAAIKHADEEVRRLSYWSDVKGVAENGESRGAVDGDEGWSEAWEGVDQSGPAQPNTGKLPRGTTPIHGV</sequence>
<name>A0A444S1P8_VERDA</name>
<proteinExistence type="predicted"/>
<comment type="caution">
    <text evidence="3">The sequence shown here is derived from an EMBL/GenBank/DDBJ whole genome shotgun (WGS) entry which is preliminary data.</text>
</comment>
<evidence type="ECO:0008006" key="5">
    <source>
        <dbReference type="Google" id="ProtNLM"/>
    </source>
</evidence>
<feature type="compositionally biased region" description="Polar residues" evidence="2">
    <location>
        <begin position="289"/>
        <end position="305"/>
    </location>
</feature>
<feature type="compositionally biased region" description="Polar residues" evidence="2">
    <location>
        <begin position="90"/>
        <end position="99"/>
    </location>
</feature>
<feature type="compositionally biased region" description="Polar residues" evidence="2">
    <location>
        <begin position="50"/>
        <end position="59"/>
    </location>
</feature>
<keyword evidence="1" id="KW-0175">Coiled coil</keyword>
<accession>A0A444S1P8</accession>
<feature type="compositionally biased region" description="Basic and acidic residues" evidence="2">
    <location>
        <begin position="14"/>
        <end position="25"/>
    </location>
</feature>
<feature type="region of interest" description="Disordered" evidence="2">
    <location>
        <begin position="439"/>
        <end position="482"/>
    </location>
</feature>
<organism evidence="3 4">
    <name type="scientific">Verticillium dahliae</name>
    <name type="common">Verticillium wilt</name>
    <dbReference type="NCBI Taxonomy" id="27337"/>
    <lineage>
        <taxon>Eukaryota</taxon>
        <taxon>Fungi</taxon>
        <taxon>Dikarya</taxon>
        <taxon>Ascomycota</taxon>
        <taxon>Pezizomycotina</taxon>
        <taxon>Sordariomycetes</taxon>
        <taxon>Hypocreomycetidae</taxon>
        <taxon>Glomerellales</taxon>
        <taxon>Plectosphaerellaceae</taxon>
        <taxon>Verticillium</taxon>
    </lineage>
</organism>
<evidence type="ECO:0000256" key="1">
    <source>
        <dbReference type="SAM" id="Coils"/>
    </source>
</evidence>
<feature type="region of interest" description="Disordered" evidence="2">
    <location>
        <begin position="281"/>
        <end position="311"/>
    </location>
</feature>
<protein>
    <recommendedName>
        <fullName evidence="5">Meiotically up-regulated 65 protein</fullName>
    </recommendedName>
</protein>